<gene>
    <name evidence="1" type="ORF">RPERSI_LOCUS36932</name>
</gene>
<evidence type="ECO:0000313" key="2">
    <source>
        <dbReference type="Proteomes" id="UP000789920"/>
    </source>
</evidence>
<sequence>KDYEIKIKEILETNELFPENIYNIENKEEMRYFNNQVLTLLQIKKFQIIFSQNTITENNEEQEINEKLTVVLDQQEKEAFINKLRTM</sequence>
<proteinExistence type="predicted"/>
<comment type="caution">
    <text evidence="1">The sequence shown here is derived from an EMBL/GenBank/DDBJ whole genome shotgun (WGS) entry which is preliminary data.</text>
</comment>
<feature type="non-terminal residue" evidence="1">
    <location>
        <position position="1"/>
    </location>
</feature>
<keyword evidence="2" id="KW-1185">Reference proteome</keyword>
<feature type="non-terminal residue" evidence="1">
    <location>
        <position position="87"/>
    </location>
</feature>
<reference evidence="1" key="1">
    <citation type="submission" date="2021-06" db="EMBL/GenBank/DDBJ databases">
        <authorList>
            <person name="Kallberg Y."/>
            <person name="Tangrot J."/>
            <person name="Rosling A."/>
        </authorList>
    </citation>
    <scope>NUCLEOTIDE SEQUENCE</scope>
    <source>
        <strain evidence="1">MA461A</strain>
    </source>
</reference>
<protein>
    <submittedName>
        <fullName evidence="1">1972_t:CDS:1</fullName>
    </submittedName>
</protein>
<evidence type="ECO:0000313" key="1">
    <source>
        <dbReference type="EMBL" id="CAG8852156.1"/>
    </source>
</evidence>
<name>A0ACA9T052_9GLOM</name>
<accession>A0ACA9T052</accession>
<dbReference type="EMBL" id="CAJVQC010180327">
    <property type="protein sequence ID" value="CAG8852156.1"/>
    <property type="molecule type" value="Genomic_DNA"/>
</dbReference>
<dbReference type="Proteomes" id="UP000789920">
    <property type="component" value="Unassembled WGS sequence"/>
</dbReference>
<organism evidence="1 2">
    <name type="scientific">Racocetra persica</name>
    <dbReference type="NCBI Taxonomy" id="160502"/>
    <lineage>
        <taxon>Eukaryota</taxon>
        <taxon>Fungi</taxon>
        <taxon>Fungi incertae sedis</taxon>
        <taxon>Mucoromycota</taxon>
        <taxon>Glomeromycotina</taxon>
        <taxon>Glomeromycetes</taxon>
        <taxon>Diversisporales</taxon>
        <taxon>Gigasporaceae</taxon>
        <taxon>Racocetra</taxon>
    </lineage>
</organism>